<gene>
    <name evidence="1" type="ORF">EVAR_74109_1</name>
</gene>
<dbReference type="EMBL" id="BGZK01010269">
    <property type="protein sequence ID" value="GBP01714.1"/>
    <property type="molecule type" value="Genomic_DNA"/>
</dbReference>
<feature type="non-terminal residue" evidence="1">
    <location>
        <position position="92"/>
    </location>
</feature>
<accession>A0A4C1SI88</accession>
<keyword evidence="2" id="KW-1185">Reference proteome</keyword>
<comment type="caution">
    <text evidence="1">The sequence shown here is derived from an EMBL/GenBank/DDBJ whole genome shotgun (WGS) entry which is preliminary data.</text>
</comment>
<name>A0A4C1SI88_EUMVA</name>
<sequence>MSSGTFLLWAHRLYTDEWLKMTGALETRMAARVLFSPTCDRSTSMPSLFISRTTFCEQRDKEKKSYVLRMRELENAAASVTSATTASANAPK</sequence>
<dbReference type="OrthoDB" id="10608334at2759"/>
<proteinExistence type="predicted"/>
<dbReference type="AlphaFoldDB" id="A0A4C1SI88"/>
<evidence type="ECO:0000313" key="1">
    <source>
        <dbReference type="EMBL" id="GBP01714.1"/>
    </source>
</evidence>
<evidence type="ECO:0000313" key="2">
    <source>
        <dbReference type="Proteomes" id="UP000299102"/>
    </source>
</evidence>
<reference evidence="1 2" key="1">
    <citation type="journal article" date="2019" name="Commun. Biol.">
        <title>The bagworm genome reveals a unique fibroin gene that provides high tensile strength.</title>
        <authorList>
            <person name="Kono N."/>
            <person name="Nakamura H."/>
            <person name="Ohtoshi R."/>
            <person name="Tomita M."/>
            <person name="Numata K."/>
            <person name="Arakawa K."/>
        </authorList>
    </citation>
    <scope>NUCLEOTIDE SEQUENCE [LARGE SCALE GENOMIC DNA]</scope>
</reference>
<dbReference type="Proteomes" id="UP000299102">
    <property type="component" value="Unassembled WGS sequence"/>
</dbReference>
<protein>
    <submittedName>
        <fullName evidence="1">Uncharacterized protein</fullName>
    </submittedName>
</protein>
<organism evidence="1 2">
    <name type="scientific">Eumeta variegata</name>
    <name type="common">Bagworm moth</name>
    <name type="synonym">Eumeta japonica</name>
    <dbReference type="NCBI Taxonomy" id="151549"/>
    <lineage>
        <taxon>Eukaryota</taxon>
        <taxon>Metazoa</taxon>
        <taxon>Ecdysozoa</taxon>
        <taxon>Arthropoda</taxon>
        <taxon>Hexapoda</taxon>
        <taxon>Insecta</taxon>
        <taxon>Pterygota</taxon>
        <taxon>Neoptera</taxon>
        <taxon>Endopterygota</taxon>
        <taxon>Lepidoptera</taxon>
        <taxon>Glossata</taxon>
        <taxon>Ditrysia</taxon>
        <taxon>Tineoidea</taxon>
        <taxon>Psychidae</taxon>
        <taxon>Oiketicinae</taxon>
        <taxon>Eumeta</taxon>
    </lineage>
</organism>